<dbReference type="PRINTS" id="PR00038">
    <property type="entry name" value="HTHLUXR"/>
</dbReference>
<feature type="transmembrane region" description="Helical" evidence="4">
    <location>
        <begin position="287"/>
        <end position="309"/>
    </location>
</feature>
<keyword evidence="2" id="KW-0238">DNA-binding</keyword>
<keyword evidence="7" id="KW-1185">Reference proteome</keyword>
<dbReference type="Proteomes" id="UP001320544">
    <property type="component" value="Chromosome"/>
</dbReference>
<evidence type="ECO:0000259" key="5">
    <source>
        <dbReference type="PROSITE" id="PS50043"/>
    </source>
</evidence>
<dbReference type="PANTHER" id="PTHR44688:SF16">
    <property type="entry name" value="DNA-BINDING TRANSCRIPTIONAL ACTIVATOR DEVR_DOSR"/>
    <property type="match status" value="1"/>
</dbReference>
<evidence type="ECO:0000256" key="4">
    <source>
        <dbReference type="SAM" id="Phobius"/>
    </source>
</evidence>
<dbReference type="PROSITE" id="PS00622">
    <property type="entry name" value="HTH_LUXR_1"/>
    <property type="match status" value="1"/>
</dbReference>
<evidence type="ECO:0000256" key="1">
    <source>
        <dbReference type="ARBA" id="ARBA00023015"/>
    </source>
</evidence>
<feature type="transmembrane region" description="Helical" evidence="4">
    <location>
        <begin position="39"/>
        <end position="58"/>
    </location>
</feature>
<sequence>MGASTGRTYAWTPFGFVVLILVFQRAYSFYSPLSMDYQVLLGLASVATWAIVFFVTAAQKDSSKLFFVVSLALLGAAFFVQEAFLVLAAQGVHDRGILSASCVLFASGYALYCRLWMRAYEKKTLVKTLICISATSGISTIIACLPPLVVGFDLFGNVCAFIVRMIVLGVSFWCLRIELARPYEWVAEEETESSLGEAWDAVKLVIIAVLAARLVQGLLFMDEAAYREYGAQALLVASPLISGIVILLARRFGSYSGFVSAFYWLLSTCALVVLLVAASVVESSIGFLWVLLFAVYSQVDVAFFGILTSMKKALGSSFSKLVCILFCAKDLVFVCGRVMRSLVDVQTGTFVCVVVLLVTVIAGIVVYLLQSVKSAHGKDGSPSIPEALSKSMAKRYELTPRETEVLLALLQGRSYTNIGYKLFISKSTVKTHANHIYAKIGVGSRDELIELLNPDSTLR</sequence>
<feature type="transmembrane region" description="Helical" evidence="4">
    <location>
        <begin position="345"/>
        <end position="369"/>
    </location>
</feature>
<gene>
    <name evidence="6" type="ORF">CE91St30_31280</name>
</gene>
<dbReference type="PROSITE" id="PS50043">
    <property type="entry name" value="HTH_LUXR_2"/>
    <property type="match status" value="1"/>
</dbReference>
<keyword evidence="4" id="KW-0812">Transmembrane</keyword>
<dbReference type="Pfam" id="PF00196">
    <property type="entry name" value="GerE"/>
    <property type="match status" value="1"/>
</dbReference>
<protein>
    <recommendedName>
        <fullName evidence="5">HTH luxR-type domain-containing protein</fullName>
    </recommendedName>
</protein>
<dbReference type="EMBL" id="AP025564">
    <property type="protein sequence ID" value="BDE97795.1"/>
    <property type="molecule type" value="Genomic_DNA"/>
</dbReference>
<feature type="transmembrane region" description="Helical" evidence="4">
    <location>
        <begin position="321"/>
        <end position="339"/>
    </location>
</feature>
<feature type="transmembrane region" description="Helical" evidence="4">
    <location>
        <begin position="9"/>
        <end position="27"/>
    </location>
</feature>
<reference evidence="6 7" key="1">
    <citation type="submission" date="2022-01" db="EMBL/GenBank/DDBJ databases">
        <title>Novel bile acid biosynthetic pathways are enriched in the microbiome of centenarians.</title>
        <authorList>
            <person name="Sato Y."/>
            <person name="Atarashi K."/>
            <person name="Plichta R.D."/>
            <person name="Arai Y."/>
            <person name="Sasajima S."/>
            <person name="Kearney M.S."/>
            <person name="Suda W."/>
            <person name="Takeshita K."/>
            <person name="Sasaki T."/>
            <person name="Okamoto S."/>
            <person name="Skelly N.A."/>
            <person name="Okamura Y."/>
            <person name="Vlamakis H."/>
            <person name="Li Y."/>
            <person name="Tanoue T."/>
            <person name="Takei H."/>
            <person name="Nittono H."/>
            <person name="Narushima S."/>
            <person name="Irie J."/>
            <person name="Itoh H."/>
            <person name="Moriya K."/>
            <person name="Sugiura Y."/>
            <person name="Suematsu M."/>
            <person name="Moritoki N."/>
            <person name="Shibata S."/>
            <person name="Littman R.D."/>
            <person name="Fischbach A.M."/>
            <person name="Uwamino Y."/>
            <person name="Inoue T."/>
            <person name="Honda A."/>
            <person name="Hattori M."/>
            <person name="Murai T."/>
            <person name="Xavier J.R."/>
            <person name="Hirose N."/>
            <person name="Honda K."/>
        </authorList>
    </citation>
    <scope>NUCLEOTIDE SEQUENCE [LARGE SCALE GENOMIC DNA]</scope>
    <source>
        <strain evidence="6 7">CE91-St30</strain>
    </source>
</reference>
<dbReference type="SMART" id="SM00421">
    <property type="entry name" value="HTH_LUXR"/>
    <property type="match status" value="1"/>
</dbReference>
<proteinExistence type="predicted"/>
<dbReference type="PANTHER" id="PTHR44688">
    <property type="entry name" value="DNA-BINDING TRANSCRIPTIONAL ACTIVATOR DEVR_DOSR"/>
    <property type="match status" value="1"/>
</dbReference>
<feature type="transmembrane region" description="Helical" evidence="4">
    <location>
        <begin position="129"/>
        <end position="148"/>
    </location>
</feature>
<feature type="transmembrane region" description="Helical" evidence="4">
    <location>
        <begin position="65"/>
        <end position="90"/>
    </location>
</feature>
<evidence type="ECO:0000256" key="2">
    <source>
        <dbReference type="ARBA" id="ARBA00023125"/>
    </source>
</evidence>
<dbReference type="InterPro" id="IPR036388">
    <property type="entry name" value="WH-like_DNA-bd_sf"/>
</dbReference>
<keyword evidence="4" id="KW-0472">Membrane</keyword>
<feature type="transmembrane region" description="Helical" evidence="4">
    <location>
        <begin position="261"/>
        <end position="281"/>
    </location>
</feature>
<feature type="domain" description="HTH luxR-type" evidence="5">
    <location>
        <begin position="391"/>
        <end position="456"/>
    </location>
</feature>
<feature type="transmembrane region" description="Helical" evidence="4">
    <location>
        <begin position="96"/>
        <end position="117"/>
    </location>
</feature>
<feature type="transmembrane region" description="Helical" evidence="4">
    <location>
        <begin position="154"/>
        <end position="175"/>
    </location>
</feature>
<evidence type="ECO:0000256" key="3">
    <source>
        <dbReference type="ARBA" id="ARBA00023163"/>
    </source>
</evidence>
<feature type="transmembrane region" description="Helical" evidence="4">
    <location>
        <begin position="231"/>
        <end position="249"/>
    </location>
</feature>
<dbReference type="Gene3D" id="1.10.10.10">
    <property type="entry name" value="Winged helix-like DNA-binding domain superfamily/Winged helix DNA-binding domain"/>
    <property type="match status" value="1"/>
</dbReference>
<accession>A0ABM7WN18</accession>
<dbReference type="InterPro" id="IPR000792">
    <property type="entry name" value="Tscrpt_reg_LuxR_C"/>
</dbReference>
<keyword evidence="1" id="KW-0805">Transcription regulation</keyword>
<keyword evidence="3" id="KW-0804">Transcription</keyword>
<evidence type="ECO:0000313" key="7">
    <source>
        <dbReference type="Proteomes" id="UP001320544"/>
    </source>
</evidence>
<name>A0ABM7WN18_9ACTN</name>
<dbReference type="InterPro" id="IPR016032">
    <property type="entry name" value="Sig_transdc_resp-reg_C-effctor"/>
</dbReference>
<feature type="transmembrane region" description="Helical" evidence="4">
    <location>
        <begin position="201"/>
        <end position="219"/>
    </location>
</feature>
<dbReference type="RefSeq" id="WP_102380200.1">
    <property type="nucleotide sequence ID" value="NZ_AP025564.1"/>
</dbReference>
<dbReference type="CDD" id="cd06170">
    <property type="entry name" value="LuxR_C_like"/>
    <property type="match status" value="1"/>
</dbReference>
<keyword evidence="4" id="KW-1133">Transmembrane helix</keyword>
<evidence type="ECO:0000313" key="6">
    <source>
        <dbReference type="EMBL" id="BDE97795.1"/>
    </source>
</evidence>
<dbReference type="SUPFAM" id="SSF46894">
    <property type="entry name" value="C-terminal effector domain of the bipartite response regulators"/>
    <property type="match status" value="1"/>
</dbReference>
<organism evidence="6 7">
    <name type="scientific">Raoultibacter timonensis</name>
    <dbReference type="NCBI Taxonomy" id="1907662"/>
    <lineage>
        <taxon>Bacteria</taxon>
        <taxon>Bacillati</taxon>
        <taxon>Actinomycetota</taxon>
        <taxon>Coriobacteriia</taxon>
        <taxon>Eggerthellales</taxon>
        <taxon>Eggerthellaceae</taxon>
        <taxon>Raoultibacter</taxon>
    </lineage>
</organism>